<protein>
    <recommendedName>
        <fullName evidence="4">Phosphate-binding protein PstS</fullName>
    </recommendedName>
</protein>
<comment type="function">
    <text evidence="1">Part of the ABC transporter complex PstSACB involved in phosphate import.</text>
</comment>
<evidence type="ECO:0000256" key="6">
    <source>
        <dbReference type="ARBA" id="ARBA00022592"/>
    </source>
</evidence>
<dbReference type="RefSeq" id="WP_236657062.1">
    <property type="nucleotide sequence ID" value="NZ_CP030840.1"/>
</dbReference>
<evidence type="ECO:0000256" key="3">
    <source>
        <dbReference type="ARBA" id="ARBA00011529"/>
    </source>
</evidence>
<keyword evidence="9" id="KW-1185">Reference proteome</keyword>
<dbReference type="GO" id="GO:0035435">
    <property type="term" value="P:phosphate ion transmembrane transport"/>
    <property type="evidence" value="ECO:0007669"/>
    <property type="project" value="InterPro"/>
</dbReference>
<dbReference type="InterPro" id="IPR050962">
    <property type="entry name" value="Phosphate-bind_PstS"/>
</dbReference>
<evidence type="ECO:0000256" key="1">
    <source>
        <dbReference type="ARBA" id="ARBA00002841"/>
    </source>
</evidence>
<comment type="similarity">
    <text evidence="2">Belongs to the PstS family.</text>
</comment>
<evidence type="ECO:0000256" key="4">
    <source>
        <dbReference type="ARBA" id="ARBA00021889"/>
    </source>
</evidence>
<feature type="domain" description="PBP" evidence="7">
    <location>
        <begin position="175"/>
        <end position="433"/>
    </location>
</feature>
<dbReference type="KEGG" id="abas:ACPOL_5894"/>
<evidence type="ECO:0000256" key="5">
    <source>
        <dbReference type="ARBA" id="ARBA00022448"/>
    </source>
</evidence>
<dbReference type="Pfam" id="PF12849">
    <property type="entry name" value="PBP_like_2"/>
    <property type="match status" value="1"/>
</dbReference>
<gene>
    <name evidence="8" type="ORF">ACPOL_5894</name>
</gene>
<dbReference type="InterPro" id="IPR005673">
    <property type="entry name" value="ABC_phos-bd_PstS"/>
</dbReference>
<evidence type="ECO:0000256" key="2">
    <source>
        <dbReference type="ARBA" id="ARBA00008725"/>
    </source>
</evidence>
<organism evidence="8 9">
    <name type="scientific">Acidisarcina polymorpha</name>
    <dbReference type="NCBI Taxonomy" id="2211140"/>
    <lineage>
        <taxon>Bacteria</taxon>
        <taxon>Pseudomonadati</taxon>
        <taxon>Acidobacteriota</taxon>
        <taxon>Terriglobia</taxon>
        <taxon>Terriglobales</taxon>
        <taxon>Acidobacteriaceae</taxon>
        <taxon>Acidisarcina</taxon>
    </lineage>
</organism>
<dbReference type="SUPFAM" id="SSF53850">
    <property type="entry name" value="Periplasmic binding protein-like II"/>
    <property type="match status" value="1"/>
</dbReference>
<proteinExistence type="inferred from homology"/>
<keyword evidence="5" id="KW-0813">Transport</keyword>
<dbReference type="AlphaFoldDB" id="A0A2Z5G827"/>
<dbReference type="InterPro" id="IPR024370">
    <property type="entry name" value="PBP_domain"/>
</dbReference>
<accession>A0A2Z5G827</accession>
<dbReference type="Gene3D" id="3.40.190.10">
    <property type="entry name" value="Periplasmic binding protein-like II"/>
    <property type="match status" value="2"/>
</dbReference>
<dbReference type="PANTHER" id="PTHR42996:SF1">
    <property type="entry name" value="PHOSPHATE-BINDING PROTEIN PSTS"/>
    <property type="match status" value="1"/>
</dbReference>
<evidence type="ECO:0000259" key="7">
    <source>
        <dbReference type="Pfam" id="PF12849"/>
    </source>
</evidence>
<name>A0A2Z5G827_9BACT</name>
<comment type="subunit">
    <text evidence="3">The complex is composed of two ATP-binding proteins (PstB), two transmembrane proteins (PstC and PstA) and a solute-binding protein (PstS).</text>
</comment>
<dbReference type="GO" id="GO:0042301">
    <property type="term" value="F:phosphate ion binding"/>
    <property type="evidence" value="ECO:0007669"/>
    <property type="project" value="InterPro"/>
</dbReference>
<keyword evidence="6" id="KW-0592">Phosphate transport</keyword>
<evidence type="ECO:0000313" key="9">
    <source>
        <dbReference type="Proteomes" id="UP000253606"/>
    </source>
</evidence>
<sequence length="481" mass="51358">MSDRSSQRRFFVFLSLIGMALLSFTPLRAQTAAALANVRRIYVEPFSGKRGAGEIRSDIIGLLKHDPSLMIVSSVDQSDAVLKGNGEIWTTGYISTNPRANESSRSPIYSGYLSLTLEGSQGQALWSYLVTPAGSFSGAITSNLASHGAKLLLSAVVHEKGSGAPSNESVSTPDQTHQVLKGAGGTFPAPLYQSWIESFHQLHPELQVTYDPVGSEQGIRSLLAQQIDFAASDIPVAETDTSLQRIATVLGAVVPIYNLQGLERSVRFTPEILANIFLGKITRWNDPLLRASNRGLNLPDAAITVIHRSDGSGTTYAFTDFLSRTSPEWKASIGTGGSVRWLVGHEATGNNGVATQVQQIPNSIGYVELTYAIQHELSFGSVRNASGAFVTANLESVATAAESAGDAAASITNAAGKAAYPIASFTWIVLPNPIPLKNRGPITDMLRWMLTNGQKQSSALGYAPLPRSVASRQLESLSTLK</sequence>
<dbReference type="CDD" id="cd13565">
    <property type="entry name" value="PBP2_PstS"/>
    <property type="match status" value="1"/>
</dbReference>
<evidence type="ECO:0000313" key="8">
    <source>
        <dbReference type="EMBL" id="AXC15138.1"/>
    </source>
</evidence>
<dbReference type="GO" id="GO:0043190">
    <property type="term" value="C:ATP-binding cassette (ABC) transporter complex"/>
    <property type="evidence" value="ECO:0007669"/>
    <property type="project" value="InterPro"/>
</dbReference>
<dbReference type="PANTHER" id="PTHR42996">
    <property type="entry name" value="PHOSPHATE-BINDING PROTEIN PSTS"/>
    <property type="match status" value="1"/>
</dbReference>
<reference evidence="8 9" key="1">
    <citation type="journal article" date="2018" name="Front. Microbiol.">
        <title>Hydrolytic Capabilities as a Key to Environmental Success: Chitinolytic and Cellulolytic Acidobacteria From Acidic Sub-arctic Soils and Boreal Peatlands.</title>
        <authorList>
            <person name="Belova S.E."/>
            <person name="Ravin N.V."/>
            <person name="Pankratov T.A."/>
            <person name="Rakitin A.L."/>
            <person name="Ivanova A.A."/>
            <person name="Beletsky A.V."/>
            <person name="Mardanov A.V."/>
            <person name="Sinninghe Damste J.S."/>
            <person name="Dedysh S.N."/>
        </authorList>
    </citation>
    <scope>NUCLEOTIDE SEQUENCE [LARGE SCALE GENOMIC DNA]</scope>
    <source>
        <strain evidence="8 9">SBC82</strain>
    </source>
</reference>
<dbReference type="Proteomes" id="UP000253606">
    <property type="component" value="Chromosome"/>
</dbReference>
<dbReference type="NCBIfam" id="TIGR00975">
    <property type="entry name" value="3a0107s03"/>
    <property type="match status" value="1"/>
</dbReference>
<dbReference type="EMBL" id="CP030840">
    <property type="protein sequence ID" value="AXC15138.1"/>
    <property type="molecule type" value="Genomic_DNA"/>
</dbReference>